<dbReference type="GO" id="GO:0003755">
    <property type="term" value="F:peptidyl-prolyl cis-trans isomerase activity"/>
    <property type="evidence" value="ECO:0007669"/>
    <property type="project" value="InterPro"/>
</dbReference>
<feature type="coiled-coil region" evidence="3">
    <location>
        <begin position="516"/>
        <end position="546"/>
    </location>
</feature>
<evidence type="ECO:0000256" key="4">
    <source>
        <dbReference type="SAM" id="MobiDB-lite"/>
    </source>
</evidence>
<keyword evidence="6" id="KW-1185">Reference proteome</keyword>
<name>A0AAD5T235_9FUNG</name>
<feature type="region of interest" description="Disordered" evidence="4">
    <location>
        <begin position="144"/>
        <end position="163"/>
    </location>
</feature>
<evidence type="ECO:0000313" key="6">
    <source>
        <dbReference type="Proteomes" id="UP001211907"/>
    </source>
</evidence>
<evidence type="ECO:0000256" key="3">
    <source>
        <dbReference type="SAM" id="Coils"/>
    </source>
</evidence>
<dbReference type="Proteomes" id="UP001211907">
    <property type="component" value="Unassembled WGS sequence"/>
</dbReference>
<accession>A0AAD5T235</accession>
<proteinExistence type="predicted"/>
<feature type="compositionally biased region" description="Basic and acidic residues" evidence="4">
    <location>
        <begin position="88"/>
        <end position="97"/>
    </location>
</feature>
<dbReference type="EMBL" id="JADGJH010000929">
    <property type="protein sequence ID" value="KAJ3120865.1"/>
    <property type="molecule type" value="Genomic_DNA"/>
</dbReference>
<feature type="compositionally biased region" description="Polar residues" evidence="4">
    <location>
        <begin position="144"/>
        <end position="161"/>
    </location>
</feature>
<dbReference type="PANTHER" id="PTHR11242:SF0">
    <property type="entry name" value="TPR_REGION DOMAIN-CONTAINING PROTEIN"/>
    <property type="match status" value="1"/>
</dbReference>
<keyword evidence="3" id="KW-0175">Coiled coil</keyword>
<keyword evidence="1" id="KW-0677">Repeat</keyword>
<dbReference type="Gene3D" id="1.25.40.10">
    <property type="entry name" value="Tetratricopeptide repeat domain"/>
    <property type="match status" value="2"/>
</dbReference>
<protein>
    <submittedName>
        <fullName evidence="5">Uncharacterized protein</fullName>
    </submittedName>
</protein>
<gene>
    <name evidence="5" type="ORF">HK100_012614</name>
</gene>
<dbReference type="InterPro" id="IPR039663">
    <property type="entry name" value="AIP/AIPL1/TTC9"/>
</dbReference>
<organism evidence="5 6">
    <name type="scientific">Physocladia obscura</name>
    <dbReference type="NCBI Taxonomy" id="109957"/>
    <lineage>
        <taxon>Eukaryota</taxon>
        <taxon>Fungi</taxon>
        <taxon>Fungi incertae sedis</taxon>
        <taxon>Chytridiomycota</taxon>
        <taxon>Chytridiomycota incertae sedis</taxon>
        <taxon>Chytridiomycetes</taxon>
        <taxon>Chytridiales</taxon>
        <taxon>Chytriomycetaceae</taxon>
        <taxon>Physocladia</taxon>
    </lineage>
</organism>
<dbReference type="PANTHER" id="PTHR11242">
    <property type="entry name" value="ARYL HYDROCARBON RECEPTOR INTERACTING PROTEIN RELATED"/>
    <property type="match status" value="1"/>
</dbReference>
<dbReference type="InterPro" id="IPR011990">
    <property type="entry name" value="TPR-like_helical_dom_sf"/>
</dbReference>
<evidence type="ECO:0000313" key="5">
    <source>
        <dbReference type="EMBL" id="KAJ3120865.1"/>
    </source>
</evidence>
<dbReference type="Gene3D" id="3.10.50.40">
    <property type="match status" value="1"/>
</dbReference>
<sequence length="553" mass="61369">MMDGGKLAEPIEKGVQIYKLPLLESDESTQHQDQHQQTRRPTWAKGSNAHFNFTVFAYVTPDLEAAAVDEARRIADDHAHGHPGAKNHSHETPDPATVRKEALKQKAFQLESMVNQLKLGAKQPSQRVPSKQSSTALSATTLGNNLAEKPSNSDNNSSTNLGPAALAASAPIRKRISSTRETNAPGTPYFELRIGLGFSVPALEKCVKTMLPGTRARFLCLGPETTDGYAQLESILRQEKTNRDLIAQGKPPIRTSGCCASSVMASAASNSGSPANMELQQNALALQRDLLLLNTCAALEFEIELANVVEPGDFMKEPWEMTAAEKYAEAPVRKSEGGELYKRGDYAGACEKYTRALVLLESLSTSPAVTDMQRQIGKDRDAVDREVSRRVAERRRLERIGGREIPPEFTREAVDIFIKESEGHIARMDFADNSGVNPNVVISLMQTCRLNYAACKLKLGDFSAVIVQCSEVVKNDKNNIKALFRRAQAYRKIGRDLDLARKDLNTLRDLFLSRETSEDSSEYVELQREEQELENKFHAANQKEQQMYKNLFK</sequence>
<evidence type="ECO:0000256" key="1">
    <source>
        <dbReference type="ARBA" id="ARBA00022737"/>
    </source>
</evidence>
<reference evidence="5" key="1">
    <citation type="submission" date="2020-05" db="EMBL/GenBank/DDBJ databases">
        <title>Phylogenomic resolution of chytrid fungi.</title>
        <authorList>
            <person name="Stajich J.E."/>
            <person name="Amses K."/>
            <person name="Simmons R."/>
            <person name="Seto K."/>
            <person name="Myers J."/>
            <person name="Bonds A."/>
            <person name="Quandt C.A."/>
            <person name="Barry K."/>
            <person name="Liu P."/>
            <person name="Grigoriev I."/>
            <person name="Longcore J.E."/>
            <person name="James T.Y."/>
        </authorList>
    </citation>
    <scope>NUCLEOTIDE SEQUENCE</scope>
    <source>
        <strain evidence="5">JEL0513</strain>
    </source>
</reference>
<dbReference type="SUPFAM" id="SSF48452">
    <property type="entry name" value="TPR-like"/>
    <property type="match status" value="1"/>
</dbReference>
<comment type="caution">
    <text evidence="5">The sequence shown here is derived from an EMBL/GenBank/DDBJ whole genome shotgun (WGS) entry which is preliminary data.</text>
</comment>
<evidence type="ECO:0000256" key="2">
    <source>
        <dbReference type="ARBA" id="ARBA00022803"/>
    </source>
</evidence>
<keyword evidence="2" id="KW-0802">TPR repeat</keyword>
<dbReference type="InterPro" id="IPR046357">
    <property type="entry name" value="PPIase_dom_sf"/>
</dbReference>
<feature type="region of interest" description="Disordered" evidence="4">
    <location>
        <begin position="78"/>
        <end position="97"/>
    </location>
</feature>
<dbReference type="AlphaFoldDB" id="A0AAD5T235"/>